<dbReference type="GO" id="GO:0005524">
    <property type="term" value="F:ATP binding"/>
    <property type="evidence" value="ECO:0007669"/>
    <property type="project" value="UniProtKB-KW"/>
</dbReference>
<keyword evidence="3" id="KW-0547">Nucleotide-binding</keyword>
<evidence type="ECO:0000256" key="5">
    <source>
        <dbReference type="ARBA" id="ARBA00022840"/>
    </source>
</evidence>
<keyword evidence="5" id="KW-0067">ATP-binding</keyword>
<organism evidence="7 8">
    <name type="scientific">Tritrichomonas foetus</name>
    <dbReference type="NCBI Taxonomy" id="1144522"/>
    <lineage>
        <taxon>Eukaryota</taxon>
        <taxon>Metamonada</taxon>
        <taxon>Parabasalia</taxon>
        <taxon>Tritrichomonadida</taxon>
        <taxon>Tritrichomonadidae</taxon>
        <taxon>Tritrichomonas</taxon>
    </lineage>
</organism>
<dbReference type="Proteomes" id="UP000179807">
    <property type="component" value="Unassembled WGS sequence"/>
</dbReference>
<keyword evidence="2" id="KW-0808">Transferase</keyword>
<dbReference type="InterPro" id="IPR011009">
    <property type="entry name" value="Kinase-like_dom_sf"/>
</dbReference>
<reference evidence="7" key="1">
    <citation type="submission" date="2016-10" db="EMBL/GenBank/DDBJ databases">
        <authorList>
            <person name="Benchimol M."/>
            <person name="Almeida L.G."/>
            <person name="Vasconcelos A.T."/>
            <person name="Perreira-Neves A."/>
            <person name="Rosa I.A."/>
            <person name="Tasca T."/>
            <person name="Bogo M.R."/>
            <person name="de Souza W."/>
        </authorList>
    </citation>
    <scope>NUCLEOTIDE SEQUENCE [LARGE SCALE GENOMIC DNA]</scope>
    <source>
        <strain evidence="7">K</strain>
    </source>
</reference>
<feature type="domain" description="Protein kinase" evidence="6">
    <location>
        <begin position="12"/>
        <end position="267"/>
    </location>
</feature>
<evidence type="ECO:0000313" key="7">
    <source>
        <dbReference type="EMBL" id="OHS93392.1"/>
    </source>
</evidence>
<comment type="caution">
    <text evidence="7">The sequence shown here is derived from an EMBL/GenBank/DDBJ whole genome shotgun (WGS) entry which is preliminary data.</text>
</comment>
<dbReference type="PANTHER" id="PTHR24345:SF0">
    <property type="entry name" value="CELL CYCLE SERINE_THREONINE-PROTEIN KINASE CDC5_MSD2"/>
    <property type="match status" value="1"/>
</dbReference>
<dbReference type="PANTHER" id="PTHR24345">
    <property type="entry name" value="SERINE/THREONINE-PROTEIN KINASE PLK"/>
    <property type="match status" value="1"/>
</dbReference>
<keyword evidence="1" id="KW-0723">Serine/threonine-protein kinase</keyword>
<gene>
    <name evidence="7" type="ORF">TRFO_11795</name>
</gene>
<dbReference type="PROSITE" id="PS50011">
    <property type="entry name" value="PROTEIN_KINASE_DOM"/>
    <property type="match status" value="1"/>
</dbReference>
<dbReference type="Gene3D" id="1.10.510.10">
    <property type="entry name" value="Transferase(Phosphotransferase) domain 1"/>
    <property type="match status" value="1"/>
</dbReference>
<sequence>MEKMQTDIVASFQMTKLISDTPQFSIYEGVRNSDNLPVFIKTIPKTNIMDNHSQRQFQREIDTLFFLQGPQIVEFLDFFSDEEKYFIVTEKLTSLHEYVVNHRKLKEIDASRIYKDILLAVKYMHTNGILHRSLKLSNIFVVTNRKNKYLRIKIGGFETVEYIGHQSLSLDVLSSYSAPEQFLNKSTNIDSTKCDIWSLGIILYEMVTGSHPWDLSDFSKMTIQITSCKYEIPYWVSEPCRELINNMVKFKPLLRISIDDALQSLFVKCVETTPLKTKPNTVEIIDEKITDRPLPVLKLDENGLPLEIIRIIHSPFCEPIPVLRRQNLITRQITSHHSTFSTFQHTGAITTKRYSQTRGNTPQLKKRLASGSMLLPKLRNSPI</sequence>
<dbReference type="VEuPathDB" id="TrichDB:TRFO_11795"/>
<dbReference type="Pfam" id="PF00069">
    <property type="entry name" value="Pkinase"/>
    <property type="match status" value="1"/>
</dbReference>
<dbReference type="InterPro" id="IPR000719">
    <property type="entry name" value="Prot_kinase_dom"/>
</dbReference>
<dbReference type="GO" id="GO:0004674">
    <property type="term" value="F:protein serine/threonine kinase activity"/>
    <property type="evidence" value="ECO:0007669"/>
    <property type="project" value="UniProtKB-KW"/>
</dbReference>
<keyword evidence="8" id="KW-1185">Reference proteome</keyword>
<dbReference type="RefSeq" id="XP_068346529.1">
    <property type="nucleotide sequence ID" value="XM_068496240.1"/>
</dbReference>
<dbReference type="AlphaFoldDB" id="A0A1J4J1I2"/>
<evidence type="ECO:0000313" key="8">
    <source>
        <dbReference type="Proteomes" id="UP000179807"/>
    </source>
</evidence>
<evidence type="ECO:0000256" key="3">
    <source>
        <dbReference type="ARBA" id="ARBA00022741"/>
    </source>
</evidence>
<keyword evidence="4 7" id="KW-0418">Kinase</keyword>
<name>A0A1J4J1I2_9EUKA</name>
<accession>A0A1J4J1I2</accession>
<proteinExistence type="predicted"/>
<evidence type="ECO:0000256" key="2">
    <source>
        <dbReference type="ARBA" id="ARBA00022679"/>
    </source>
</evidence>
<evidence type="ECO:0000256" key="1">
    <source>
        <dbReference type="ARBA" id="ARBA00022527"/>
    </source>
</evidence>
<evidence type="ECO:0000259" key="6">
    <source>
        <dbReference type="PROSITE" id="PS50011"/>
    </source>
</evidence>
<dbReference type="GO" id="GO:0005634">
    <property type="term" value="C:nucleus"/>
    <property type="evidence" value="ECO:0007669"/>
    <property type="project" value="TreeGrafter"/>
</dbReference>
<protein>
    <submittedName>
        <fullName evidence="7">CAMK family protein kinase</fullName>
    </submittedName>
</protein>
<dbReference type="GeneID" id="94830944"/>
<evidence type="ECO:0000256" key="4">
    <source>
        <dbReference type="ARBA" id="ARBA00022777"/>
    </source>
</evidence>
<dbReference type="EMBL" id="MLAK01001404">
    <property type="protein sequence ID" value="OHS93392.1"/>
    <property type="molecule type" value="Genomic_DNA"/>
</dbReference>
<dbReference type="SUPFAM" id="SSF56112">
    <property type="entry name" value="Protein kinase-like (PK-like)"/>
    <property type="match status" value="1"/>
</dbReference>